<proteinExistence type="predicted"/>
<keyword evidence="3" id="KW-0812">Transmembrane</keyword>
<accession>A0ABY7BT32</accession>
<keyword evidence="1" id="KW-0175">Coiled coil</keyword>
<keyword evidence="3" id="KW-0472">Membrane</keyword>
<evidence type="ECO:0000313" key="5">
    <source>
        <dbReference type="Proteomes" id="UP001164727"/>
    </source>
</evidence>
<keyword evidence="3" id="KW-1133">Transmembrane helix</keyword>
<dbReference type="EMBL" id="CP114006">
    <property type="protein sequence ID" value="WAN63477.1"/>
    <property type="molecule type" value="Genomic_DNA"/>
</dbReference>
<feature type="compositionally biased region" description="Polar residues" evidence="2">
    <location>
        <begin position="71"/>
        <end position="83"/>
    </location>
</feature>
<evidence type="ECO:0008006" key="6">
    <source>
        <dbReference type="Google" id="ProtNLM"/>
    </source>
</evidence>
<evidence type="ECO:0000313" key="4">
    <source>
        <dbReference type="EMBL" id="WAN63477.1"/>
    </source>
</evidence>
<evidence type="ECO:0000256" key="1">
    <source>
        <dbReference type="SAM" id="Coils"/>
    </source>
</evidence>
<feature type="transmembrane region" description="Helical" evidence="3">
    <location>
        <begin position="20"/>
        <end position="46"/>
    </location>
</feature>
<feature type="coiled-coil region" evidence="1">
    <location>
        <begin position="99"/>
        <end position="153"/>
    </location>
</feature>
<evidence type="ECO:0000256" key="3">
    <source>
        <dbReference type="SAM" id="Phobius"/>
    </source>
</evidence>
<name>A0ABY7BT32_9MOLU</name>
<reference evidence="4 5" key="1">
    <citation type="journal article" date="2023" name="Microbiol. Resour. Announc.">
        <title>Complete Genome of 'Candidatus Phytoplasma rubi' RS, a Phytopathogenic Bacterium Associated with Rubus Stunt Disease.</title>
        <authorList>
            <person name="Duckeck D."/>
            <person name="Zubert C."/>
            <person name="Bohm J.W."/>
            <person name="Carminati G."/>
            <person name="Schneider B."/>
            <person name="Kube M."/>
        </authorList>
    </citation>
    <scope>NUCLEOTIDE SEQUENCE [LARGE SCALE GENOMIC DNA]</scope>
    <source>
        <strain evidence="4 5">RS</strain>
    </source>
</reference>
<protein>
    <recommendedName>
        <fullName evidence="6">Transmembrane protein</fullName>
    </recommendedName>
</protein>
<dbReference type="Proteomes" id="UP001164727">
    <property type="component" value="Chromosome"/>
</dbReference>
<feature type="region of interest" description="Disordered" evidence="2">
    <location>
        <begin position="61"/>
        <end position="83"/>
    </location>
</feature>
<keyword evidence="5" id="KW-1185">Reference proteome</keyword>
<organism evidence="4 5">
    <name type="scientific">Candidatus Phytoplasma rubi</name>
    <dbReference type="NCBI Taxonomy" id="399025"/>
    <lineage>
        <taxon>Bacteria</taxon>
        <taxon>Bacillati</taxon>
        <taxon>Mycoplasmatota</taxon>
        <taxon>Mollicutes</taxon>
        <taxon>Acholeplasmatales</taxon>
        <taxon>Acholeplasmataceae</taxon>
        <taxon>Candidatus Phytoplasma</taxon>
        <taxon>16SrV (Elm yellows group)</taxon>
    </lineage>
</organism>
<sequence length="254" mass="30955">MFDIQLTTIINYIKEHWQLFIIIFLLSIGPILFLIIKSCQMLFFIFKCNLNFLLKNLNTKKNKQNKDNDSSEPSKISINNNHPQQNENFSLIELKILEIEQKENNNRYKENSLLRLEMNQKIYQNKMEEKLEIHKLEQKIFLLEKEMQKIQNKEFIDKNIRKQFYKNYDDNFSEKNDYTQEDDFFKNKIPESLNKIFEKISDFENVQLLMLNKMMNDKSYYDSEKNVLYINPKDINFVKNFLIDKQKRENKKLN</sequence>
<evidence type="ECO:0000256" key="2">
    <source>
        <dbReference type="SAM" id="MobiDB-lite"/>
    </source>
</evidence>
<gene>
    <name evidence="4" type="ORF">RS022_06360</name>
</gene>